<gene>
    <name evidence="1" type="ORF">GALL_441150</name>
</gene>
<dbReference type="EMBL" id="MLJW01002579">
    <property type="protein sequence ID" value="OIQ74237.1"/>
    <property type="molecule type" value="Genomic_DNA"/>
</dbReference>
<accession>A0A1J5QE51</accession>
<evidence type="ECO:0000313" key="1">
    <source>
        <dbReference type="EMBL" id="OIQ74237.1"/>
    </source>
</evidence>
<name>A0A1J5QE51_9ZZZZ</name>
<sequence length="199" mass="21092">MSTRVLAVANAPKPLTSTLVCAPFTPPYNVVSCTPGVCAMISCTVWAGERAISSAVMTVDDAPTMPLNCLAEVVPVAGKTFELSVVETFGVTRRESDPSSERGLARVWFASRGGLTSIGGNGSGDACCALAGISRARTGMKKLVANRRVRCRGAALTMEDMARSRYDVSGTSQRTKSHHRACAPPVKLMPVLPDRHLRV</sequence>
<comment type="caution">
    <text evidence="1">The sequence shown here is derived from an EMBL/GenBank/DDBJ whole genome shotgun (WGS) entry which is preliminary data.</text>
</comment>
<protein>
    <submittedName>
        <fullName evidence="1">Uncharacterized protein</fullName>
    </submittedName>
</protein>
<dbReference type="AlphaFoldDB" id="A0A1J5QE51"/>
<proteinExistence type="predicted"/>
<reference evidence="1" key="1">
    <citation type="submission" date="2016-10" db="EMBL/GenBank/DDBJ databases">
        <title>Sequence of Gallionella enrichment culture.</title>
        <authorList>
            <person name="Poehlein A."/>
            <person name="Muehling M."/>
            <person name="Daniel R."/>
        </authorList>
    </citation>
    <scope>NUCLEOTIDE SEQUENCE</scope>
</reference>
<organism evidence="1">
    <name type="scientific">mine drainage metagenome</name>
    <dbReference type="NCBI Taxonomy" id="410659"/>
    <lineage>
        <taxon>unclassified sequences</taxon>
        <taxon>metagenomes</taxon>
        <taxon>ecological metagenomes</taxon>
    </lineage>
</organism>